<name>A0ABN8Y7C7_RANTA</name>
<dbReference type="EMBL" id="OX459951">
    <property type="protein sequence ID" value="CAI9157480.1"/>
    <property type="molecule type" value="Genomic_DNA"/>
</dbReference>
<protein>
    <submittedName>
        <fullName evidence="2">Uncharacterized protein</fullName>
    </submittedName>
</protein>
<organism evidence="2 3">
    <name type="scientific">Rangifer tarandus platyrhynchus</name>
    <name type="common">Svalbard reindeer</name>
    <dbReference type="NCBI Taxonomy" id="3082113"/>
    <lineage>
        <taxon>Eukaryota</taxon>
        <taxon>Metazoa</taxon>
        <taxon>Chordata</taxon>
        <taxon>Craniata</taxon>
        <taxon>Vertebrata</taxon>
        <taxon>Euteleostomi</taxon>
        <taxon>Mammalia</taxon>
        <taxon>Eutheria</taxon>
        <taxon>Laurasiatheria</taxon>
        <taxon>Artiodactyla</taxon>
        <taxon>Ruminantia</taxon>
        <taxon>Pecora</taxon>
        <taxon>Cervidae</taxon>
        <taxon>Odocoileinae</taxon>
        <taxon>Rangifer</taxon>
    </lineage>
</organism>
<accession>A0ABN8Y7C7</accession>
<evidence type="ECO:0000313" key="3">
    <source>
        <dbReference type="Proteomes" id="UP001176941"/>
    </source>
</evidence>
<feature type="compositionally biased region" description="Low complexity" evidence="1">
    <location>
        <begin position="26"/>
        <end position="41"/>
    </location>
</feature>
<reference evidence="2" key="1">
    <citation type="submission" date="2023-04" db="EMBL/GenBank/DDBJ databases">
        <authorList>
            <consortium name="ELIXIR-Norway"/>
        </authorList>
    </citation>
    <scope>NUCLEOTIDE SEQUENCE [LARGE SCALE GENOMIC DNA]</scope>
</reference>
<feature type="compositionally biased region" description="Basic residues" evidence="1">
    <location>
        <begin position="1"/>
        <end position="10"/>
    </location>
</feature>
<keyword evidence="3" id="KW-1185">Reference proteome</keyword>
<sequence length="75" mass="7796">MSTGLRHKSKLATPEDKQVRVRRRSPSPLSPIVPTTPRRPGATPPPPAVIPPCRDSRSSAGCCGAEGARCPGPGS</sequence>
<proteinExistence type="predicted"/>
<gene>
    <name evidence="2" type="ORF">MRATA1EN1_LOCUS6442</name>
</gene>
<dbReference type="Proteomes" id="UP001176941">
    <property type="component" value="Chromosome 15"/>
</dbReference>
<feature type="region of interest" description="Disordered" evidence="1">
    <location>
        <begin position="1"/>
        <end position="58"/>
    </location>
</feature>
<evidence type="ECO:0000256" key="1">
    <source>
        <dbReference type="SAM" id="MobiDB-lite"/>
    </source>
</evidence>
<evidence type="ECO:0000313" key="2">
    <source>
        <dbReference type="EMBL" id="CAI9157480.1"/>
    </source>
</evidence>